<reference evidence="4 5" key="1">
    <citation type="submission" date="2018-01" db="EMBL/GenBank/DDBJ databases">
        <title>Whole genome analyses suggest that Burkholderia sensu lato contains two further novel genera in the rhizoxinica-symbiotica group Mycetohabitans gen. nov., and Trinickia gen. nov.: implications for the evolution of diazotrophy and nodulation in the Burkholderiaceae.</title>
        <authorList>
            <person name="Estrada-de los Santos P."/>
            <person name="Palmer M."/>
            <person name="Chavez-Ramirez B."/>
            <person name="Beukes C."/>
            <person name="Steenkamp E.T."/>
            <person name="Hirsch A.M."/>
            <person name="Manyaka P."/>
            <person name="Maluk M."/>
            <person name="Lafos M."/>
            <person name="Crook M."/>
            <person name="Gross E."/>
            <person name="Simon M.F."/>
            <person name="Bueno dos Reis Junior F."/>
            <person name="Poole P.S."/>
            <person name="Venter S.N."/>
            <person name="James E.K."/>
        </authorList>
    </citation>
    <scope>NUCLEOTIDE SEQUENCE [LARGE SCALE GENOMIC DNA]</scope>
    <source>
        <strain evidence="4 5">JPY 581</strain>
    </source>
</reference>
<dbReference type="InterPro" id="IPR051257">
    <property type="entry name" value="Diverse_CBS-Domain"/>
</dbReference>
<evidence type="ECO:0000259" key="3">
    <source>
        <dbReference type="PROSITE" id="PS51371"/>
    </source>
</evidence>
<dbReference type="PROSITE" id="PS51371">
    <property type="entry name" value="CBS"/>
    <property type="match status" value="2"/>
</dbReference>
<dbReference type="SUPFAM" id="SSF54631">
    <property type="entry name" value="CBS-domain pair"/>
    <property type="match status" value="1"/>
</dbReference>
<dbReference type="Pfam" id="PF00571">
    <property type="entry name" value="CBS"/>
    <property type="match status" value="2"/>
</dbReference>
<comment type="caution">
    <text evidence="4">The sequence shown here is derived from an EMBL/GenBank/DDBJ whole genome shotgun (WGS) entry which is preliminary data.</text>
</comment>
<accession>A0A2N7X5G5</accession>
<dbReference type="PANTHER" id="PTHR43080:SF2">
    <property type="entry name" value="CBS DOMAIN-CONTAINING PROTEIN"/>
    <property type="match status" value="1"/>
</dbReference>
<dbReference type="SMART" id="SM00116">
    <property type="entry name" value="CBS"/>
    <property type="match status" value="2"/>
</dbReference>
<name>A0A2N7X5G5_9BURK</name>
<feature type="domain" description="CBS" evidence="3">
    <location>
        <begin position="75"/>
        <end position="132"/>
    </location>
</feature>
<proteinExistence type="predicted"/>
<dbReference type="InterPro" id="IPR046342">
    <property type="entry name" value="CBS_dom_sf"/>
</dbReference>
<evidence type="ECO:0000313" key="5">
    <source>
        <dbReference type="Proteomes" id="UP000235777"/>
    </source>
</evidence>
<dbReference type="Proteomes" id="UP000235777">
    <property type="component" value="Unassembled WGS sequence"/>
</dbReference>
<protein>
    <submittedName>
        <fullName evidence="4">CBS domain-containing protein</fullName>
    </submittedName>
</protein>
<evidence type="ECO:0000256" key="1">
    <source>
        <dbReference type="ARBA" id="ARBA00023122"/>
    </source>
</evidence>
<dbReference type="EMBL" id="PNYC01000006">
    <property type="protein sequence ID" value="PMS36864.1"/>
    <property type="molecule type" value="Genomic_DNA"/>
</dbReference>
<evidence type="ECO:0000256" key="2">
    <source>
        <dbReference type="PROSITE-ProRule" id="PRU00703"/>
    </source>
</evidence>
<organism evidence="4 5">
    <name type="scientific">Trinickia symbiotica</name>
    <dbReference type="NCBI Taxonomy" id="863227"/>
    <lineage>
        <taxon>Bacteria</taxon>
        <taxon>Pseudomonadati</taxon>
        <taxon>Pseudomonadota</taxon>
        <taxon>Betaproteobacteria</taxon>
        <taxon>Burkholderiales</taxon>
        <taxon>Burkholderiaceae</taxon>
        <taxon>Trinickia</taxon>
    </lineage>
</organism>
<gene>
    <name evidence="4" type="ORF">C0Z20_11295</name>
</gene>
<feature type="domain" description="CBS" evidence="3">
    <location>
        <begin position="7"/>
        <end position="65"/>
    </location>
</feature>
<keyword evidence="5" id="KW-1185">Reference proteome</keyword>
<dbReference type="AlphaFoldDB" id="A0A2N7X5G5"/>
<sequence length="154" mass="16640">MNVNEIFTRGTVHVAASCTLQQAASQMGDQHVGALVVTEDGVSNRIVGIVTDRDIVIKATASGASPREMLVTDIMSEHVMTVSEDADVGDAMQIMSSHGVRRLAVTNDNEDIVGVLSLDDVIEALSREWSQLSSIIRYGQHREWSGAIQSPLHL</sequence>
<evidence type="ECO:0000313" key="4">
    <source>
        <dbReference type="EMBL" id="PMS36864.1"/>
    </source>
</evidence>
<dbReference type="Gene3D" id="3.10.580.10">
    <property type="entry name" value="CBS-domain"/>
    <property type="match status" value="1"/>
</dbReference>
<dbReference type="PANTHER" id="PTHR43080">
    <property type="entry name" value="CBS DOMAIN-CONTAINING PROTEIN CBSX3, MITOCHONDRIAL"/>
    <property type="match status" value="1"/>
</dbReference>
<keyword evidence="1 2" id="KW-0129">CBS domain</keyword>
<dbReference type="InterPro" id="IPR000644">
    <property type="entry name" value="CBS_dom"/>
</dbReference>